<evidence type="ECO:0000256" key="9">
    <source>
        <dbReference type="ARBA" id="ARBA00022989"/>
    </source>
</evidence>
<feature type="transmembrane region" description="Helical" evidence="14">
    <location>
        <begin position="545"/>
        <end position="566"/>
    </location>
</feature>
<dbReference type="Pfam" id="PF04652">
    <property type="entry name" value="Vta1"/>
    <property type="match status" value="1"/>
</dbReference>
<comment type="subcellular location">
    <subcellularLocation>
        <location evidence="1">Cell membrane</location>
        <topology evidence="1">Multi-pass membrane protein</topology>
    </subcellularLocation>
</comment>
<accession>E2DMZ4</accession>
<proteinExistence type="inferred from homology"/>
<dbReference type="InterPro" id="IPR003440">
    <property type="entry name" value="Glyco_trans_48_dom"/>
</dbReference>
<evidence type="ECO:0000259" key="15">
    <source>
        <dbReference type="SMART" id="SM01205"/>
    </source>
</evidence>
<feature type="transmembrane region" description="Helical" evidence="14">
    <location>
        <begin position="627"/>
        <end position="652"/>
    </location>
</feature>
<evidence type="ECO:0000256" key="6">
    <source>
        <dbReference type="ARBA" id="ARBA00022679"/>
    </source>
</evidence>
<dbReference type="GO" id="GO:0006075">
    <property type="term" value="P:(1-&gt;3)-beta-D-glucan biosynthetic process"/>
    <property type="evidence" value="ECO:0007669"/>
    <property type="project" value="InterPro"/>
</dbReference>
<dbReference type="InterPro" id="IPR023175">
    <property type="entry name" value="Vta1/CALS_N_sf"/>
</dbReference>
<organism evidence="16">
    <name type="scientific">Beta vulgaris</name>
    <name type="common">Sugar beet</name>
    <dbReference type="NCBI Taxonomy" id="161934"/>
    <lineage>
        <taxon>Eukaryota</taxon>
        <taxon>Viridiplantae</taxon>
        <taxon>Streptophyta</taxon>
        <taxon>Embryophyta</taxon>
        <taxon>Tracheophyta</taxon>
        <taxon>Spermatophyta</taxon>
        <taxon>Magnoliopsida</taxon>
        <taxon>eudicotyledons</taxon>
        <taxon>Gunneridae</taxon>
        <taxon>Pentapetalae</taxon>
        <taxon>Caryophyllales</taxon>
        <taxon>Chenopodiaceae</taxon>
        <taxon>Betoideae</taxon>
        <taxon>Beta</taxon>
    </lineage>
</organism>
<dbReference type="PANTHER" id="PTHR12741:SF106">
    <property type="entry name" value="CALLOSE SYNTHASE 5"/>
    <property type="match status" value="1"/>
</dbReference>
<dbReference type="Pfam" id="PF25968">
    <property type="entry name" value="CALS1"/>
    <property type="match status" value="1"/>
</dbReference>
<reference evidence="16" key="1">
    <citation type="submission" date="2009-09" db="EMBL/GenBank/DDBJ databases">
        <title>A Sugarbeat Map3k of the Type That Positively Controls R Gene Disease Resistance.</title>
        <authorList>
            <person name="Shao J.Y."/>
            <person name="Kuykendall L.D."/>
            <person name="Naegel R."/>
            <person name="McGrath J.M."/>
        </authorList>
    </citation>
    <scope>NUCLEOTIDE SEQUENCE</scope>
</reference>
<keyword evidence="8" id="KW-0133">Cell shape</keyword>
<dbReference type="GO" id="GO:0071555">
    <property type="term" value="P:cell wall organization"/>
    <property type="evidence" value="ECO:0007669"/>
    <property type="project" value="UniProtKB-KW"/>
</dbReference>
<sequence>MAASHDSGPQGLTRRPSRNTAITNFSTEVFDHEVVPSSLVSIVPILRVASEIEPERPRVAYLCRFYAFEKAHRLDPNSTGRGVRQFKTGLLQRLERDNASSFPRRVKKTDAREIESYYQQYYSQYIRALDQGEQADRAHLGKAYQTAGVLFEVLCAVNKTEKGEEVAPEIIAAARDVEENQNKYAPYNILPLDAAGASQSIIQLEEVKAAISALWNTRGLTWPPAFEQHRQKTNDLDLFDWLKAMFGFQAYSYCLPCVFFSHSLFLSRECLDLDKEIRKDKKDNVRNQRENLIILLANVHIRLNPKPEPMNKLDDRAVDAVMNKLFKNYKTWCKFLGRKFSLRLPQGQHEVQQRKVLYMGLYLLIWGEAANVRFMPECLCYIFHNMAYELHGLLAGNVSIVTGENIKPSYGGDDESFLRKVITPIYRVIEKEAQKSKNGKAAYSAWCNYDDLNEYFWSSDCFSLGWPMRDDGEFFKSTRETVKGRKVSKDSSKGTGKSNFIETRTFWHIFRSFDRLWTFYILTLQAMVIIAWSEAPLLSIFKKDVLYPVSSIFITAAFLRLLQSVLDAVINFPMKRKWMFLDVMRSILKIVVSLAWAIVLPLFYVHSFNVAPQKIRDLLSFLGQLKAVPALYIMVVALYCLPNILSAALFLFPMLRRFIENSDWLIVRLLLWWSQHWSMAQPRIYVGRGMHESQFSLIKYTLFWLLLLASKIAFSYFIMIRPLVKPTKDIMDINKVDYQWHEFFPHAKHNYGAVASLWAPVIMVYFMDTQVWYSIYSTIYGGFIGAFDRLGEIRTLSMLRTRFQALPGAFNDCLVPSDKSRKRGFSLSKRFAEIPIALDMAVQFRPKDSDLWKRISADEYMKCAVIECYESFKQVLNILVSGENEKRIISLIIREVEANISKNTLLTNFRMSALPTLCKKFVELVGYLRDGDSSKRDSVVLLLLDMLEVVTCDMMCHGAFSELTELGNSGKDGNRLFEHIVFPPKITPQWEEQIRRLYLLLTVKESAIDVPTNLEARRRIAFFTNSLFMDMPRAPKVRKMLSFSVLTPYYSEETVYSRNDLEMENEDGISIIYYLQKIFPDEWNNFMERVNCKKEAEVWENEENILHLRYWVSLRGQTLCRTVRGMMYYRRALKLQAFLDMADEEGKTTISQLQLNC</sequence>
<evidence type="ECO:0000256" key="11">
    <source>
        <dbReference type="ARBA" id="ARBA00023316"/>
    </source>
</evidence>
<evidence type="ECO:0000256" key="10">
    <source>
        <dbReference type="ARBA" id="ARBA00023136"/>
    </source>
</evidence>
<evidence type="ECO:0000256" key="1">
    <source>
        <dbReference type="ARBA" id="ARBA00004651"/>
    </source>
</evidence>
<keyword evidence="5" id="KW-0328">Glycosyltransferase</keyword>
<keyword evidence="7 14" id="KW-0812">Transmembrane</keyword>
<name>E2DMZ4_BETVU</name>
<evidence type="ECO:0000256" key="4">
    <source>
        <dbReference type="ARBA" id="ARBA00022475"/>
    </source>
</evidence>
<dbReference type="EMBL" id="GU057342">
    <property type="protein sequence ID" value="ACY01927.1"/>
    <property type="molecule type" value="Genomic_DNA"/>
</dbReference>
<keyword evidence="6" id="KW-0808">Transferase</keyword>
<dbReference type="GO" id="GO:0003843">
    <property type="term" value="F:1,3-beta-D-glucan synthase activity"/>
    <property type="evidence" value="ECO:0007669"/>
    <property type="project" value="UniProtKB-EC"/>
</dbReference>
<feature type="transmembrane region" description="Helical" evidence="14">
    <location>
        <begin position="516"/>
        <end position="533"/>
    </location>
</feature>
<dbReference type="GO" id="GO:0000148">
    <property type="term" value="C:1,3-beta-D-glucan synthase complex"/>
    <property type="evidence" value="ECO:0007669"/>
    <property type="project" value="InterPro"/>
</dbReference>
<evidence type="ECO:0000256" key="5">
    <source>
        <dbReference type="ARBA" id="ARBA00022676"/>
    </source>
</evidence>
<dbReference type="InterPro" id="IPR026899">
    <property type="entry name" value="FKS1-like_dom1"/>
</dbReference>
<dbReference type="InterPro" id="IPR039431">
    <property type="entry name" value="Vta1/CALS_N"/>
</dbReference>
<dbReference type="Pfam" id="PF02364">
    <property type="entry name" value="Glucan_synthase"/>
    <property type="match status" value="2"/>
</dbReference>
<evidence type="ECO:0000256" key="8">
    <source>
        <dbReference type="ARBA" id="ARBA00022960"/>
    </source>
</evidence>
<dbReference type="FunFam" id="1.25.40.270:FF:000002">
    <property type="entry name" value="callose synthase 3"/>
    <property type="match status" value="1"/>
</dbReference>
<evidence type="ECO:0000256" key="7">
    <source>
        <dbReference type="ARBA" id="ARBA00022692"/>
    </source>
</evidence>
<dbReference type="GO" id="GO:0005886">
    <property type="term" value="C:plasma membrane"/>
    <property type="evidence" value="ECO:0007669"/>
    <property type="project" value="UniProtKB-SubCell"/>
</dbReference>
<dbReference type="InterPro" id="IPR058851">
    <property type="entry name" value="CALS1_helical"/>
</dbReference>
<comment type="similarity">
    <text evidence="2">Belongs to the glycosyltransferase 48 family.</text>
</comment>
<keyword evidence="4" id="KW-1003">Cell membrane</keyword>
<keyword evidence="11" id="KW-0961">Cell wall biogenesis/degradation</keyword>
<dbReference type="ExpressionAtlas" id="E2DMZ4">
    <property type="expression patterns" value="baseline"/>
</dbReference>
<evidence type="ECO:0000256" key="12">
    <source>
        <dbReference type="ARBA" id="ARBA00032165"/>
    </source>
</evidence>
<dbReference type="CAZy" id="GT48">
    <property type="family name" value="Glycosyltransferase Family 48"/>
</dbReference>
<dbReference type="AlphaFoldDB" id="E2DMZ4"/>
<dbReference type="EC" id="2.4.1.34" evidence="3"/>
<dbReference type="Gene3D" id="1.25.40.270">
    <property type="entry name" value="Vacuolar protein sorting-associated protein vta1"/>
    <property type="match status" value="1"/>
</dbReference>
<protein>
    <recommendedName>
        <fullName evidence="12">1,3-beta-glucan synthase</fullName>
        <ecNumber evidence="3">2.4.1.34</ecNumber>
    </recommendedName>
    <alternativeName>
        <fullName evidence="12">1,3-beta-glucan synthase</fullName>
    </alternativeName>
</protein>
<dbReference type="SMART" id="SM01205">
    <property type="entry name" value="FKS1_dom1"/>
    <property type="match status" value="1"/>
</dbReference>
<evidence type="ECO:0000256" key="3">
    <source>
        <dbReference type="ARBA" id="ARBA00012589"/>
    </source>
</evidence>
<evidence type="ECO:0000313" key="16">
    <source>
        <dbReference type="EMBL" id="ACY01927.1"/>
    </source>
</evidence>
<dbReference type="PANTHER" id="PTHR12741">
    <property type="entry name" value="LYST-INTERACTING PROTEIN LIP5 DOPAMINE RESPONSIVE PROTEIN DRG-1"/>
    <property type="match status" value="1"/>
</dbReference>
<evidence type="ECO:0000256" key="2">
    <source>
        <dbReference type="ARBA" id="ARBA00009040"/>
    </source>
</evidence>
<dbReference type="Pfam" id="PF14288">
    <property type="entry name" value="FKS1_dom1"/>
    <property type="match status" value="1"/>
</dbReference>
<keyword evidence="10 14" id="KW-0472">Membrane</keyword>
<feature type="transmembrane region" description="Helical" evidence="14">
    <location>
        <begin position="587"/>
        <end position="607"/>
    </location>
</feature>
<evidence type="ECO:0000256" key="14">
    <source>
        <dbReference type="SAM" id="Phobius"/>
    </source>
</evidence>
<feature type="domain" description="1,3-beta-glucan synthase component FKS1-like" evidence="15">
    <location>
        <begin position="353"/>
        <end position="469"/>
    </location>
</feature>
<feature type="transmembrane region" description="Helical" evidence="14">
    <location>
        <begin position="700"/>
        <end position="719"/>
    </location>
</feature>
<evidence type="ECO:0000256" key="13">
    <source>
        <dbReference type="ARBA" id="ARBA00047777"/>
    </source>
</evidence>
<keyword evidence="9 14" id="KW-1133">Transmembrane helix</keyword>
<dbReference type="GO" id="GO:0008360">
    <property type="term" value="P:regulation of cell shape"/>
    <property type="evidence" value="ECO:0007669"/>
    <property type="project" value="UniProtKB-KW"/>
</dbReference>
<comment type="catalytic activity">
    <reaction evidence="13">
        <text>[(1-&gt;3)-beta-D-glucosyl](n) + UDP-alpha-D-glucose = [(1-&gt;3)-beta-D-glucosyl](n+1) + UDP + H(+)</text>
        <dbReference type="Rhea" id="RHEA:21476"/>
        <dbReference type="Rhea" id="RHEA-COMP:11146"/>
        <dbReference type="Rhea" id="RHEA-COMP:14303"/>
        <dbReference type="ChEBI" id="CHEBI:15378"/>
        <dbReference type="ChEBI" id="CHEBI:37671"/>
        <dbReference type="ChEBI" id="CHEBI:58223"/>
        <dbReference type="ChEBI" id="CHEBI:58885"/>
        <dbReference type="EC" id="2.4.1.34"/>
    </reaction>
</comment>
<feature type="transmembrane region" description="Helical" evidence="14">
    <location>
        <begin position="773"/>
        <end position="790"/>
    </location>
</feature>